<dbReference type="EMBL" id="BONC01000008">
    <property type="protein sequence ID" value="GIF55526.1"/>
    <property type="molecule type" value="Genomic_DNA"/>
</dbReference>
<evidence type="ECO:0000259" key="6">
    <source>
        <dbReference type="Pfam" id="PF02826"/>
    </source>
</evidence>
<organism evidence="7 8">
    <name type="scientific">Asanoa iriomotensis</name>
    <dbReference type="NCBI Taxonomy" id="234613"/>
    <lineage>
        <taxon>Bacteria</taxon>
        <taxon>Bacillati</taxon>
        <taxon>Actinomycetota</taxon>
        <taxon>Actinomycetes</taxon>
        <taxon>Micromonosporales</taxon>
        <taxon>Micromonosporaceae</taxon>
        <taxon>Asanoa</taxon>
    </lineage>
</organism>
<reference evidence="7 8" key="1">
    <citation type="submission" date="2021-01" db="EMBL/GenBank/DDBJ databases">
        <title>Whole genome shotgun sequence of Asanoa iriomotensis NBRC 100142.</title>
        <authorList>
            <person name="Komaki H."/>
            <person name="Tamura T."/>
        </authorList>
    </citation>
    <scope>NUCLEOTIDE SEQUENCE [LARGE SCALE GENOMIC DNA]</scope>
    <source>
        <strain evidence="7 8">NBRC 100142</strain>
    </source>
</reference>
<evidence type="ECO:0000256" key="1">
    <source>
        <dbReference type="ARBA" id="ARBA00005854"/>
    </source>
</evidence>
<keyword evidence="2 4" id="KW-0560">Oxidoreductase</keyword>
<keyword evidence="8" id="KW-1185">Reference proteome</keyword>
<dbReference type="SUPFAM" id="SSF52283">
    <property type="entry name" value="Formate/glycerate dehydrogenase catalytic domain-like"/>
    <property type="match status" value="1"/>
</dbReference>
<dbReference type="PANTHER" id="PTHR10996">
    <property type="entry name" value="2-HYDROXYACID DEHYDROGENASE-RELATED"/>
    <property type="match status" value="1"/>
</dbReference>
<evidence type="ECO:0000259" key="5">
    <source>
        <dbReference type="Pfam" id="PF00389"/>
    </source>
</evidence>
<dbReference type="PANTHER" id="PTHR10996:SF178">
    <property type="entry name" value="2-HYDROXYACID DEHYDROGENASE YGL185C-RELATED"/>
    <property type="match status" value="1"/>
</dbReference>
<name>A0ABQ4BZC3_9ACTN</name>
<proteinExistence type="inferred from homology"/>
<keyword evidence="3" id="KW-0520">NAD</keyword>
<comment type="caution">
    <text evidence="7">The sequence shown here is derived from an EMBL/GenBank/DDBJ whole genome shotgun (WGS) entry which is preliminary data.</text>
</comment>
<gene>
    <name evidence="7" type="ORF">Air01nite_16210</name>
</gene>
<dbReference type="Proteomes" id="UP000624325">
    <property type="component" value="Unassembled WGS sequence"/>
</dbReference>
<dbReference type="InterPro" id="IPR029752">
    <property type="entry name" value="D-isomer_DH_CS1"/>
</dbReference>
<dbReference type="InterPro" id="IPR050223">
    <property type="entry name" value="D-isomer_2-hydroxyacid_DH"/>
</dbReference>
<comment type="similarity">
    <text evidence="1 4">Belongs to the D-isomer specific 2-hydroxyacid dehydrogenase family.</text>
</comment>
<dbReference type="InterPro" id="IPR006140">
    <property type="entry name" value="D-isomer_DH_NAD-bd"/>
</dbReference>
<dbReference type="InterPro" id="IPR006139">
    <property type="entry name" value="D-isomer_2_OHA_DH_cat_dom"/>
</dbReference>
<dbReference type="RefSeq" id="WP_203701336.1">
    <property type="nucleotide sequence ID" value="NZ_BAAALU010000007.1"/>
</dbReference>
<feature type="domain" description="D-isomer specific 2-hydroxyacid dehydrogenase catalytic" evidence="5">
    <location>
        <begin position="14"/>
        <end position="310"/>
    </location>
</feature>
<sequence>MAEDWVLCMGIPDPDARRAVENGDLPLVHYEDLAAEERAGVLATAPAILLWSAKLTADMLETAKALRIVQRIGEGTDKMDLDAARSLGVLVARTTGINATSSAELTVLLMLAALRRLPAAHASMVDGRWEKWSVREGTHELRGKQVGIIGLGKIGQLVAARVRAFEATVVYHSRHRLPADAERGARHVPLDELLATSDLVSVHVPLTAATTGLLGARELGLMKRSAILVNTARGGIVDEPALAAALGARRIAAAGLDAFQDEPPAADHPFRSLPNVVLTPHIGGVTDDSRALMVRRAFANIRTALAGGDLDPIDVVVAP</sequence>
<dbReference type="Pfam" id="PF02826">
    <property type="entry name" value="2-Hacid_dh_C"/>
    <property type="match status" value="1"/>
</dbReference>
<evidence type="ECO:0000256" key="2">
    <source>
        <dbReference type="ARBA" id="ARBA00023002"/>
    </source>
</evidence>
<dbReference type="Gene3D" id="3.40.50.720">
    <property type="entry name" value="NAD(P)-binding Rossmann-like Domain"/>
    <property type="match status" value="2"/>
</dbReference>
<feature type="domain" description="D-isomer specific 2-hydroxyacid dehydrogenase NAD-binding" evidence="6">
    <location>
        <begin position="108"/>
        <end position="283"/>
    </location>
</feature>
<protein>
    <submittedName>
        <fullName evidence="7">Dehydrogenase</fullName>
    </submittedName>
</protein>
<dbReference type="Pfam" id="PF00389">
    <property type="entry name" value="2-Hacid_dh"/>
    <property type="match status" value="1"/>
</dbReference>
<evidence type="ECO:0000313" key="8">
    <source>
        <dbReference type="Proteomes" id="UP000624325"/>
    </source>
</evidence>
<accession>A0ABQ4BZC3</accession>
<dbReference type="SUPFAM" id="SSF51735">
    <property type="entry name" value="NAD(P)-binding Rossmann-fold domains"/>
    <property type="match status" value="1"/>
</dbReference>
<evidence type="ECO:0000256" key="4">
    <source>
        <dbReference type="RuleBase" id="RU003719"/>
    </source>
</evidence>
<dbReference type="PROSITE" id="PS00065">
    <property type="entry name" value="D_2_HYDROXYACID_DH_1"/>
    <property type="match status" value="1"/>
</dbReference>
<evidence type="ECO:0000313" key="7">
    <source>
        <dbReference type="EMBL" id="GIF55526.1"/>
    </source>
</evidence>
<evidence type="ECO:0000256" key="3">
    <source>
        <dbReference type="ARBA" id="ARBA00023027"/>
    </source>
</evidence>
<dbReference type="PROSITE" id="PS00671">
    <property type="entry name" value="D_2_HYDROXYACID_DH_3"/>
    <property type="match status" value="1"/>
</dbReference>
<dbReference type="InterPro" id="IPR029753">
    <property type="entry name" value="D-isomer_DH_CS"/>
</dbReference>
<dbReference type="InterPro" id="IPR036291">
    <property type="entry name" value="NAD(P)-bd_dom_sf"/>
</dbReference>